<dbReference type="GO" id="GO:0006974">
    <property type="term" value="P:DNA damage response"/>
    <property type="evidence" value="ECO:0007669"/>
    <property type="project" value="InterPro"/>
</dbReference>
<dbReference type="GO" id="GO:0005737">
    <property type="term" value="C:cytoplasm"/>
    <property type="evidence" value="ECO:0007669"/>
    <property type="project" value="UniProtKB-SubCell"/>
</dbReference>
<evidence type="ECO:0000256" key="3">
    <source>
        <dbReference type="ARBA" id="ARBA00061308"/>
    </source>
</evidence>
<evidence type="ECO:0000256" key="1">
    <source>
        <dbReference type="ARBA" id="ARBA00004496"/>
    </source>
</evidence>
<keyword evidence="2" id="KW-0963">Cytoplasm</keyword>
<dbReference type="PANTHER" id="PTHR21331:SF2">
    <property type="entry name" value="BRCA1-ASSOCIATED ATM ACTIVATOR 1"/>
    <property type="match status" value="1"/>
</dbReference>
<organism evidence="4 5">
    <name type="scientific">Pseudolycoriella hygida</name>
    <dbReference type="NCBI Taxonomy" id="35572"/>
    <lineage>
        <taxon>Eukaryota</taxon>
        <taxon>Metazoa</taxon>
        <taxon>Ecdysozoa</taxon>
        <taxon>Arthropoda</taxon>
        <taxon>Hexapoda</taxon>
        <taxon>Insecta</taxon>
        <taxon>Pterygota</taxon>
        <taxon>Neoptera</taxon>
        <taxon>Endopterygota</taxon>
        <taxon>Diptera</taxon>
        <taxon>Nematocera</taxon>
        <taxon>Sciaroidea</taxon>
        <taxon>Sciaridae</taxon>
        <taxon>Pseudolycoriella</taxon>
    </lineage>
</organism>
<dbReference type="AlphaFoldDB" id="A0A9Q0RXJ2"/>
<keyword evidence="5" id="KW-1185">Reference proteome</keyword>
<gene>
    <name evidence="4" type="ORF">Bhyg_10606</name>
</gene>
<dbReference type="InterPro" id="IPR038904">
    <property type="entry name" value="BRAT1"/>
</dbReference>
<reference evidence="4" key="1">
    <citation type="submission" date="2022-07" db="EMBL/GenBank/DDBJ databases">
        <authorList>
            <person name="Trinca V."/>
            <person name="Uliana J.V.C."/>
            <person name="Torres T.T."/>
            <person name="Ward R.J."/>
            <person name="Monesi N."/>
        </authorList>
    </citation>
    <scope>NUCLEOTIDE SEQUENCE</scope>
    <source>
        <strain evidence="4">HSMRA1968</strain>
        <tissue evidence="4">Whole embryos</tissue>
    </source>
</reference>
<evidence type="ECO:0008006" key="6">
    <source>
        <dbReference type="Google" id="ProtNLM"/>
    </source>
</evidence>
<name>A0A9Q0RXJ2_9DIPT</name>
<dbReference type="SUPFAM" id="SSF48371">
    <property type="entry name" value="ARM repeat"/>
    <property type="match status" value="2"/>
</dbReference>
<dbReference type="InterPro" id="IPR016024">
    <property type="entry name" value="ARM-type_fold"/>
</dbReference>
<sequence>MLDGCAQGLAMESDSNEEISKKLDKVLNRFLAQGCKLIDDVYLEMLITHLSGKTGEHYTELKKSAFVRDWIGRATTQIEKCSQESDQLCAFTLRLMAILFADEWQFMNIIETDICLRLKNTIYSHAGLRTPSVKLAHVLLLKQILHHSFGTVWIKKNESWKLIIEYCMENQTIYVVRESQEFLKDFLFKVASVLGNNELCIEIISAITAPLSKSVIIENSNVCVDGDDLQRTVRPTLDLICHILDSVIKSDVKTCIPHHISHTCCVKMNCWRLTDMTKNEMFFKKIMHTHVHLAFAQLTDKLVENAATSVDYNVFGLHFFNIMNSCIMFKSAVSVLSTAKLYHVLWIALGKRVPEEIQLENHKIKFENQIIVLQLLPILSVIQKKTLQTELFDAYIMKLFDISTEHTMRVCYSFRELLLRNKKIVPEVATKSIQGILLMTKQLHRDRAVFVFQALTYTLKDFSIEPLTDDKIDMNTDKLIEMPNLLSAILSGLYEMVKKYRITWKESLESACLLNFMISMLNKPNLPSRLAVQALKLTQLSIEHFLAPNLALLVEDLHGSGMERLGPTVLKRLHDINWEVRDSTLELLTSMSKIAIFKFPAFQQHIAESDICPIVVALAKNDSEAFVRASALSCLCPMVSIQMFWESCLSSMDLQTHLINVLQTEPEGIVRKEAACLVTAIYDHQSINPQQSDMLFSTLAYCAVNDLHWEVKTSALAFWKIVITRQFHQHGVIDGVFPAVIFSKQHKKIITLTQKEILNRLDKILSELSALGCLGVLVECLNDDSDLEVLRMAVDIIKDIMTFLNKYNYFEENTLTETTVTVNGLMTVENNIFESETGESVASPYMDSDSVIESIISANDINLLANAYENQLNFEAENVTLIDDQYFKRFSKVTAIDFIRRVYTVNLDSLHEKRSQWIAKNDSFTSLLDDIISSLKIDNLGSADCY</sequence>
<dbReference type="PANTHER" id="PTHR21331">
    <property type="entry name" value="BRCA1-ASSOCIATED ATM ACTIVATOR 1"/>
    <property type="match status" value="1"/>
</dbReference>
<dbReference type="OrthoDB" id="10057956at2759"/>
<proteinExistence type="inferred from homology"/>
<protein>
    <recommendedName>
        <fullName evidence="6">BRCA1-associated ATM activator 1</fullName>
    </recommendedName>
</protein>
<dbReference type="GO" id="GO:0005634">
    <property type="term" value="C:nucleus"/>
    <property type="evidence" value="ECO:0007669"/>
    <property type="project" value="TreeGrafter"/>
</dbReference>
<comment type="similarity">
    <text evidence="3">Belongs to the BRAT1 family.</text>
</comment>
<comment type="caution">
    <text evidence="4">The sequence shown here is derived from an EMBL/GenBank/DDBJ whole genome shotgun (WGS) entry which is preliminary data.</text>
</comment>
<evidence type="ECO:0000313" key="5">
    <source>
        <dbReference type="Proteomes" id="UP001151699"/>
    </source>
</evidence>
<dbReference type="Gene3D" id="1.25.10.10">
    <property type="entry name" value="Leucine-rich Repeat Variant"/>
    <property type="match status" value="1"/>
</dbReference>
<dbReference type="GO" id="GO:0008283">
    <property type="term" value="P:cell population proliferation"/>
    <property type="evidence" value="ECO:0007669"/>
    <property type="project" value="InterPro"/>
</dbReference>
<dbReference type="Proteomes" id="UP001151699">
    <property type="component" value="Chromosome X"/>
</dbReference>
<accession>A0A9Q0RXJ2</accession>
<dbReference type="EMBL" id="WJQU01000003">
    <property type="protein sequence ID" value="KAJ6637875.1"/>
    <property type="molecule type" value="Genomic_DNA"/>
</dbReference>
<evidence type="ECO:0000256" key="2">
    <source>
        <dbReference type="ARBA" id="ARBA00022490"/>
    </source>
</evidence>
<comment type="subcellular location">
    <subcellularLocation>
        <location evidence="1">Cytoplasm</location>
    </subcellularLocation>
</comment>
<dbReference type="InterPro" id="IPR011989">
    <property type="entry name" value="ARM-like"/>
</dbReference>
<evidence type="ECO:0000313" key="4">
    <source>
        <dbReference type="EMBL" id="KAJ6637875.1"/>
    </source>
</evidence>